<dbReference type="EMBL" id="MIJZ01000013">
    <property type="protein sequence ID" value="OEG11551.1"/>
    <property type="molecule type" value="Genomic_DNA"/>
</dbReference>
<dbReference type="AlphaFoldDB" id="A0A1E5GFZ8"/>
<gene>
    <name evidence="1" type="ORF">BCR21_09665</name>
</gene>
<evidence type="ECO:0000313" key="2">
    <source>
        <dbReference type="Proteomes" id="UP000094068"/>
    </source>
</evidence>
<evidence type="ECO:0000313" key="1">
    <source>
        <dbReference type="EMBL" id="OEG11551.1"/>
    </source>
</evidence>
<proteinExistence type="predicted"/>
<reference evidence="2" key="1">
    <citation type="submission" date="2016-09" db="EMBL/GenBank/DDBJ databases">
        <authorList>
            <person name="Gulvik C.A."/>
        </authorList>
    </citation>
    <scope>NUCLEOTIDE SEQUENCE [LARGE SCALE GENOMIC DNA]</scope>
    <source>
        <strain evidence="2">DSM 23328</strain>
    </source>
</reference>
<sequence length="81" mass="9321">MTIILRIAVYSLNHPGEWVKAGWDQRLVLVNGWLTVINYDLKSKQTVLLDRNEYTKNGVGYTSNAIVSSINKHKHIQVRKN</sequence>
<organism evidence="1 2">
    <name type="scientific">Enterococcus ureasiticus</name>
    <dbReference type="NCBI Taxonomy" id="903984"/>
    <lineage>
        <taxon>Bacteria</taxon>
        <taxon>Bacillati</taxon>
        <taxon>Bacillota</taxon>
        <taxon>Bacilli</taxon>
        <taxon>Lactobacillales</taxon>
        <taxon>Enterococcaceae</taxon>
        <taxon>Enterococcus</taxon>
    </lineage>
</organism>
<dbReference type="Proteomes" id="UP000094068">
    <property type="component" value="Unassembled WGS sequence"/>
</dbReference>
<dbReference type="RefSeq" id="WP_069646316.1">
    <property type="nucleotide sequence ID" value="NZ_MIJZ01000013.1"/>
</dbReference>
<accession>A0A1E5GFZ8</accession>
<comment type="caution">
    <text evidence="1">The sequence shown here is derived from an EMBL/GenBank/DDBJ whole genome shotgun (WGS) entry which is preliminary data.</text>
</comment>
<dbReference type="STRING" id="903984.BCR21_09665"/>
<keyword evidence="2" id="KW-1185">Reference proteome</keyword>
<protein>
    <submittedName>
        <fullName evidence="1">Uncharacterized protein</fullName>
    </submittedName>
</protein>
<name>A0A1E5GFZ8_9ENTE</name>